<proteinExistence type="inferred from homology"/>
<dbReference type="Gene3D" id="1.20.120.1760">
    <property type="match status" value="1"/>
</dbReference>
<feature type="transmembrane region" description="Helical" evidence="3">
    <location>
        <begin position="228"/>
        <end position="249"/>
    </location>
</feature>
<evidence type="ECO:0008006" key="6">
    <source>
        <dbReference type="Google" id="ProtNLM"/>
    </source>
</evidence>
<keyword evidence="3" id="KW-0812">Transmembrane</keyword>
<sequence>MLSELKKKDYATLLGTLCGVFSIIAAIGYDATRLAMFMIFAGCFADLLDGYVARKTGEFNEFGIQLDSLSDAIVFGIAPSIIAFVTYAGKDTTDMGIASHHPLLMMVPTFLLIVGGIVRLAWFNVSEDKGSYEGVPVPVTATILVLLMLADYLSSLVSNGPNWFNYFMHYFVPIAMVILAWFNVSDRLKFGKTIRKKSGGMKFLFLFTGIFVTILAILVTFFRVQTSLYTLIMTLMLWPIWIWFITLGIKTANSLKKEKKKED</sequence>
<reference evidence="4" key="1">
    <citation type="submission" date="2022-09" db="EMBL/GenBank/DDBJ databases">
        <title>Actin cytoskeleton and complex cell architecture in an #Asgard archaeon.</title>
        <authorList>
            <person name="Ponce Toledo R.I."/>
            <person name="Schleper C."/>
            <person name="Rodrigues Oliveira T."/>
            <person name="Wollweber F."/>
            <person name="Xu J."/>
            <person name="Rittmann S."/>
            <person name="Klingl A."/>
            <person name="Pilhofer M."/>
        </authorList>
    </citation>
    <scope>NUCLEOTIDE SEQUENCE</scope>
    <source>
        <strain evidence="4">B-35</strain>
    </source>
</reference>
<evidence type="ECO:0000256" key="2">
    <source>
        <dbReference type="RuleBase" id="RU003750"/>
    </source>
</evidence>
<dbReference type="EMBL" id="CP104013">
    <property type="protein sequence ID" value="UYP44376.1"/>
    <property type="molecule type" value="Genomic_DNA"/>
</dbReference>
<evidence type="ECO:0000256" key="1">
    <source>
        <dbReference type="ARBA" id="ARBA00022679"/>
    </source>
</evidence>
<dbReference type="PROSITE" id="PS00379">
    <property type="entry name" value="CDP_ALCOHOL_P_TRANSF"/>
    <property type="match status" value="1"/>
</dbReference>
<gene>
    <name evidence="4" type="ORF">NEF87_000661</name>
</gene>
<accession>A0ABY6HLU2</accession>
<dbReference type="InterPro" id="IPR048254">
    <property type="entry name" value="CDP_ALCOHOL_P_TRANSF_CS"/>
</dbReference>
<keyword evidence="3" id="KW-1133">Transmembrane helix</keyword>
<feature type="transmembrane region" description="Helical" evidence="3">
    <location>
        <begin position="134"/>
        <end position="157"/>
    </location>
</feature>
<evidence type="ECO:0000256" key="3">
    <source>
        <dbReference type="SAM" id="Phobius"/>
    </source>
</evidence>
<feature type="transmembrane region" description="Helical" evidence="3">
    <location>
        <begin position="203"/>
        <end position="222"/>
    </location>
</feature>
<feature type="transmembrane region" description="Helical" evidence="3">
    <location>
        <begin position="72"/>
        <end position="89"/>
    </location>
</feature>
<protein>
    <recommendedName>
        <fullName evidence="6">CDP-diacylglycerol--serine O-phosphatidyltransferase</fullName>
    </recommendedName>
</protein>
<keyword evidence="1 2" id="KW-0808">Transferase</keyword>
<organism evidence="4 5">
    <name type="scientific">Candidatus Lokiarchaeum ossiferum</name>
    <dbReference type="NCBI Taxonomy" id="2951803"/>
    <lineage>
        <taxon>Archaea</taxon>
        <taxon>Promethearchaeati</taxon>
        <taxon>Promethearchaeota</taxon>
        <taxon>Promethearchaeia</taxon>
        <taxon>Promethearchaeales</taxon>
        <taxon>Promethearchaeaceae</taxon>
        <taxon>Candidatus Lokiarchaeum</taxon>
    </lineage>
</organism>
<dbReference type="Proteomes" id="UP001208689">
    <property type="component" value="Chromosome"/>
</dbReference>
<evidence type="ECO:0000313" key="5">
    <source>
        <dbReference type="Proteomes" id="UP001208689"/>
    </source>
</evidence>
<feature type="transmembrane region" description="Helical" evidence="3">
    <location>
        <begin position="101"/>
        <end position="122"/>
    </location>
</feature>
<keyword evidence="5" id="KW-1185">Reference proteome</keyword>
<name>A0ABY6HLU2_9ARCH</name>
<keyword evidence="3" id="KW-0472">Membrane</keyword>
<comment type="similarity">
    <text evidence="2">Belongs to the CDP-alcohol phosphatidyltransferase class-I family.</text>
</comment>
<dbReference type="InterPro" id="IPR000462">
    <property type="entry name" value="CDP-OH_P_trans"/>
</dbReference>
<feature type="transmembrane region" description="Helical" evidence="3">
    <location>
        <begin position="163"/>
        <end position="182"/>
    </location>
</feature>
<feature type="transmembrane region" description="Helical" evidence="3">
    <location>
        <begin position="12"/>
        <end position="29"/>
    </location>
</feature>
<dbReference type="InterPro" id="IPR043130">
    <property type="entry name" value="CDP-OH_PTrfase_TM_dom"/>
</dbReference>
<dbReference type="Pfam" id="PF01066">
    <property type="entry name" value="CDP-OH_P_transf"/>
    <property type="match status" value="1"/>
</dbReference>
<evidence type="ECO:0000313" key="4">
    <source>
        <dbReference type="EMBL" id="UYP44376.1"/>
    </source>
</evidence>